<keyword evidence="1 3" id="KW-0853">WD repeat</keyword>
<keyword evidence="2" id="KW-0677">Repeat</keyword>
<feature type="repeat" description="WD" evidence="3">
    <location>
        <begin position="116"/>
        <end position="150"/>
    </location>
</feature>
<keyword evidence="6" id="KW-1185">Reference proteome</keyword>
<feature type="repeat" description="WD" evidence="3">
    <location>
        <begin position="245"/>
        <end position="286"/>
    </location>
</feature>
<dbReference type="InterPro" id="IPR001680">
    <property type="entry name" value="WD40_rpt"/>
</dbReference>
<proteinExistence type="predicted"/>
<dbReference type="InterPro" id="IPR020472">
    <property type="entry name" value="WD40_PAC1"/>
</dbReference>
<dbReference type="CDD" id="cd00200">
    <property type="entry name" value="WD40"/>
    <property type="match status" value="2"/>
</dbReference>
<sequence>MGPLYGHTSHVTCLAYSSDGERLVSGSLDSTLRICCMRSGKLIGEALRGHSSVVTSVAFSRNDSRIVSGSYDGTIRVWEGKNGQRLVAIPEAHTKGEMSVAFSPDPDGKQIVHGYISSVIFTPNGQKIISVSDISSIQIWDAKTGNLLHNSFGSGRGTVISLSPDGQTIALGSVHGTIHLWNTEDGKCIAGPFHGHKSSVSWVALSSDGRRIVSCVADGPLGDEEPPTGTIRVWNVQNELPPENVDSHTGSITSIVWSSTGEKIFSESFDETIRTWDTDTGFTIASPIQGHTGHVTAVALSPNDRWLVSGAYDCTVKVWDLENNGKPTFTFTGHGRDQIHTVAVTPDSQNVLSGSDGAICIWNICTGQDIRSPLHVDGTALIRNWKTGDLEAGPFQDPEQCISSVAFSRDGNFIAAGGAIWDLNSQNLISKPRLHYSKEFQIKLVAFSYDGDMLVTGSNDLKIRICNVSTGEVVMGPLEGHDKEVTPVVFSPDGKKFASASADRTIKIWNPSRETEYIAFSPNVEHAIDLKQFSSSLGNSFSFEAIMFNSQTGWIVGPEDKLIFWVPPSVGPGEEQSANTAQYKQTQSIAKGQEVDLSGGKIPVEDGTKLALESLKRTLEDGEPEPKRKKQKAKTTPEGSARPQPTMVEGDNDDEKTELVVEKKAGESPRQKWQHVGSRWDKNQSDTEDDDASEALVVKGPQGTTFGGDMSLWLLDFAR</sequence>
<feature type="repeat" description="WD" evidence="3">
    <location>
        <begin position="288"/>
        <end position="323"/>
    </location>
</feature>
<dbReference type="AlphaFoldDB" id="A0A0C9VEJ8"/>
<name>A0A0C9VEJ8_SPHS4</name>
<dbReference type="InterPro" id="IPR019775">
    <property type="entry name" value="WD40_repeat_CS"/>
</dbReference>
<evidence type="ECO:0000313" key="5">
    <source>
        <dbReference type="EMBL" id="KIJ36030.1"/>
    </source>
</evidence>
<dbReference type="HOGENOM" id="CLU_384574_0_0_1"/>
<gene>
    <name evidence="5" type="ORF">M422DRAFT_261579</name>
</gene>
<evidence type="ECO:0000256" key="3">
    <source>
        <dbReference type="PROSITE-ProRule" id="PRU00221"/>
    </source>
</evidence>
<feature type="repeat" description="WD" evidence="3">
    <location>
        <begin position="478"/>
        <end position="510"/>
    </location>
</feature>
<dbReference type="InterPro" id="IPR036322">
    <property type="entry name" value="WD40_repeat_dom_sf"/>
</dbReference>
<dbReference type="OrthoDB" id="538223at2759"/>
<dbReference type="SMART" id="SM00320">
    <property type="entry name" value="WD40"/>
    <property type="match status" value="11"/>
</dbReference>
<protein>
    <recommendedName>
        <fullName evidence="7">WD40 repeat-like protein</fullName>
    </recommendedName>
</protein>
<evidence type="ECO:0008006" key="7">
    <source>
        <dbReference type="Google" id="ProtNLM"/>
    </source>
</evidence>
<dbReference type="Pfam" id="PF00400">
    <property type="entry name" value="WD40"/>
    <property type="match status" value="10"/>
</dbReference>
<accession>A0A0C9VEJ8</accession>
<dbReference type="Proteomes" id="UP000054279">
    <property type="component" value="Unassembled WGS sequence"/>
</dbReference>
<evidence type="ECO:0000256" key="2">
    <source>
        <dbReference type="ARBA" id="ARBA00022737"/>
    </source>
</evidence>
<evidence type="ECO:0000313" key="6">
    <source>
        <dbReference type="Proteomes" id="UP000054279"/>
    </source>
</evidence>
<dbReference type="SUPFAM" id="SSF50998">
    <property type="entry name" value="Quinoprotein alcohol dehydrogenase-like"/>
    <property type="match status" value="1"/>
</dbReference>
<feature type="compositionally biased region" description="Basic and acidic residues" evidence="4">
    <location>
        <begin position="657"/>
        <end position="670"/>
    </location>
</feature>
<dbReference type="InterPro" id="IPR011047">
    <property type="entry name" value="Quinoprotein_ADH-like_sf"/>
</dbReference>
<dbReference type="PRINTS" id="PR00320">
    <property type="entry name" value="GPROTEINBRPT"/>
</dbReference>
<organism evidence="5 6">
    <name type="scientific">Sphaerobolus stellatus (strain SS14)</name>
    <dbReference type="NCBI Taxonomy" id="990650"/>
    <lineage>
        <taxon>Eukaryota</taxon>
        <taxon>Fungi</taxon>
        <taxon>Dikarya</taxon>
        <taxon>Basidiomycota</taxon>
        <taxon>Agaricomycotina</taxon>
        <taxon>Agaricomycetes</taxon>
        <taxon>Phallomycetidae</taxon>
        <taxon>Geastrales</taxon>
        <taxon>Sphaerobolaceae</taxon>
        <taxon>Sphaerobolus</taxon>
    </lineage>
</organism>
<feature type="repeat" description="WD" evidence="3">
    <location>
        <begin position="47"/>
        <end position="88"/>
    </location>
</feature>
<dbReference type="PROSITE" id="PS50294">
    <property type="entry name" value="WD_REPEATS_REGION"/>
    <property type="match status" value="5"/>
</dbReference>
<feature type="compositionally biased region" description="Basic and acidic residues" evidence="4">
    <location>
        <begin position="617"/>
        <end position="626"/>
    </location>
</feature>
<feature type="region of interest" description="Disordered" evidence="4">
    <location>
        <begin position="617"/>
        <end position="709"/>
    </location>
</feature>
<evidence type="ECO:0000256" key="1">
    <source>
        <dbReference type="ARBA" id="ARBA00022574"/>
    </source>
</evidence>
<dbReference type="InterPro" id="IPR050505">
    <property type="entry name" value="WDR55/POC1"/>
</dbReference>
<feature type="region of interest" description="Disordered" evidence="4">
    <location>
        <begin position="584"/>
        <end position="604"/>
    </location>
</feature>
<dbReference type="EMBL" id="KN837182">
    <property type="protein sequence ID" value="KIJ36030.1"/>
    <property type="molecule type" value="Genomic_DNA"/>
</dbReference>
<dbReference type="SUPFAM" id="SSF50978">
    <property type="entry name" value="WD40 repeat-like"/>
    <property type="match status" value="1"/>
</dbReference>
<dbReference type="InterPro" id="IPR015943">
    <property type="entry name" value="WD40/YVTN_repeat-like_dom_sf"/>
</dbReference>
<dbReference type="PROSITE" id="PS00678">
    <property type="entry name" value="WD_REPEATS_1"/>
    <property type="match status" value="1"/>
</dbReference>
<dbReference type="PANTHER" id="PTHR44019:SF8">
    <property type="entry name" value="POC1 CENTRIOLAR PROTEIN HOMOLOG"/>
    <property type="match status" value="1"/>
</dbReference>
<dbReference type="Gene3D" id="2.130.10.10">
    <property type="entry name" value="YVTN repeat-like/Quinoprotein amine dehydrogenase"/>
    <property type="match status" value="4"/>
</dbReference>
<feature type="repeat" description="WD" evidence="3">
    <location>
        <begin position="4"/>
        <end position="34"/>
    </location>
</feature>
<dbReference type="PANTHER" id="PTHR44019">
    <property type="entry name" value="WD REPEAT-CONTAINING PROTEIN 55"/>
    <property type="match status" value="1"/>
</dbReference>
<reference evidence="5 6" key="1">
    <citation type="submission" date="2014-06" db="EMBL/GenBank/DDBJ databases">
        <title>Evolutionary Origins and Diversification of the Mycorrhizal Mutualists.</title>
        <authorList>
            <consortium name="DOE Joint Genome Institute"/>
            <consortium name="Mycorrhizal Genomics Consortium"/>
            <person name="Kohler A."/>
            <person name="Kuo A."/>
            <person name="Nagy L.G."/>
            <person name="Floudas D."/>
            <person name="Copeland A."/>
            <person name="Barry K.W."/>
            <person name="Cichocki N."/>
            <person name="Veneault-Fourrey C."/>
            <person name="LaButti K."/>
            <person name="Lindquist E.A."/>
            <person name="Lipzen A."/>
            <person name="Lundell T."/>
            <person name="Morin E."/>
            <person name="Murat C."/>
            <person name="Riley R."/>
            <person name="Ohm R."/>
            <person name="Sun H."/>
            <person name="Tunlid A."/>
            <person name="Henrissat B."/>
            <person name="Grigoriev I.V."/>
            <person name="Hibbett D.S."/>
            <person name="Martin F."/>
        </authorList>
    </citation>
    <scope>NUCLEOTIDE SEQUENCE [LARGE SCALE GENOMIC DNA]</scope>
    <source>
        <strain evidence="5 6">SS14</strain>
    </source>
</reference>
<evidence type="ECO:0000256" key="4">
    <source>
        <dbReference type="SAM" id="MobiDB-lite"/>
    </source>
</evidence>
<dbReference type="PROSITE" id="PS50082">
    <property type="entry name" value="WD_REPEATS_2"/>
    <property type="match status" value="7"/>
</dbReference>
<feature type="repeat" description="WD" evidence="3">
    <location>
        <begin position="160"/>
        <end position="191"/>
    </location>
</feature>